<dbReference type="Gene3D" id="1.10.1740.10">
    <property type="match status" value="1"/>
</dbReference>
<dbReference type="InterPro" id="IPR036388">
    <property type="entry name" value="WH-like_DNA-bd_sf"/>
</dbReference>
<dbReference type="BioCyc" id="SESP1179773:BN6_RS13700-MONOMER"/>
<dbReference type="PATRIC" id="fig|1179773.3.peg.2822"/>
<dbReference type="eggNOG" id="COG1595">
    <property type="taxonomic scope" value="Bacteria"/>
</dbReference>
<evidence type="ECO:0000256" key="2">
    <source>
        <dbReference type="ARBA" id="ARBA00023015"/>
    </source>
</evidence>
<dbReference type="EMBL" id="HE804045">
    <property type="protein sequence ID" value="CCH30134.1"/>
    <property type="molecule type" value="Genomic_DNA"/>
</dbReference>
<dbReference type="STRING" id="1179773.BN6_28230"/>
<reference evidence="7 8" key="1">
    <citation type="journal article" date="2012" name="BMC Genomics">
        <title>Complete genome sequence of Saccharothrix espanaensis DSM 44229T and comparison to the other completely sequenced Pseudonocardiaceae.</title>
        <authorList>
            <person name="Strobel T."/>
            <person name="Al-Dilaimi A."/>
            <person name="Blom J."/>
            <person name="Gessner A."/>
            <person name="Kalinowski J."/>
            <person name="Luzhetska M."/>
            <person name="Puhler A."/>
            <person name="Szczepanowski R."/>
            <person name="Bechthold A."/>
            <person name="Ruckert C."/>
        </authorList>
    </citation>
    <scope>NUCLEOTIDE SEQUENCE [LARGE SCALE GENOMIC DNA]</scope>
    <source>
        <strain evidence="8">ATCC 51144 / DSM 44229 / JCM 9112 / NBRC 15066 / NRRL 15764</strain>
    </source>
</reference>
<dbReference type="GO" id="GO:0003677">
    <property type="term" value="F:DNA binding"/>
    <property type="evidence" value="ECO:0007669"/>
    <property type="project" value="InterPro"/>
</dbReference>
<dbReference type="KEGG" id="sesp:BN6_28230"/>
<gene>
    <name evidence="7" type="ordered locus">BN6_28230</name>
</gene>
<feature type="domain" description="RNA polymerase sigma factor 70 region 4 type 2" evidence="6">
    <location>
        <begin position="103"/>
        <end position="154"/>
    </location>
</feature>
<protein>
    <recommendedName>
        <fullName evidence="9">RNA polymerase sigma factor</fullName>
    </recommendedName>
</protein>
<dbReference type="Pfam" id="PF04542">
    <property type="entry name" value="Sigma70_r2"/>
    <property type="match status" value="1"/>
</dbReference>
<evidence type="ECO:0000313" key="8">
    <source>
        <dbReference type="Proteomes" id="UP000006281"/>
    </source>
</evidence>
<organism evidence="7 8">
    <name type="scientific">Saccharothrix espanaensis (strain ATCC 51144 / DSM 44229 / JCM 9112 / NBRC 15066 / NRRL 15764)</name>
    <dbReference type="NCBI Taxonomy" id="1179773"/>
    <lineage>
        <taxon>Bacteria</taxon>
        <taxon>Bacillati</taxon>
        <taxon>Actinomycetota</taxon>
        <taxon>Actinomycetes</taxon>
        <taxon>Pseudonocardiales</taxon>
        <taxon>Pseudonocardiaceae</taxon>
        <taxon>Saccharothrix</taxon>
    </lineage>
</organism>
<dbReference type="GO" id="GO:0016987">
    <property type="term" value="F:sigma factor activity"/>
    <property type="evidence" value="ECO:0007669"/>
    <property type="project" value="UniProtKB-KW"/>
</dbReference>
<feature type="domain" description="RNA polymerase sigma-70 region 2" evidence="5">
    <location>
        <begin position="19"/>
        <end position="78"/>
    </location>
</feature>
<dbReference type="GO" id="GO:0006352">
    <property type="term" value="P:DNA-templated transcription initiation"/>
    <property type="evidence" value="ECO:0007669"/>
    <property type="project" value="InterPro"/>
</dbReference>
<accession>K0JZR6</accession>
<dbReference type="NCBIfam" id="TIGR02937">
    <property type="entry name" value="sigma70-ECF"/>
    <property type="match status" value="1"/>
</dbReference>
<dbReference type="PANTHER" id="PTHR43133:SF25">
    <property type="entry name" value="RNA POLYMERASE SIGMA FACTOR RFAY-RELATED"/>
    <property type="match status" value="1"/>
</dbReference>
<dbReference type="CDD" id="cd06171">
    <property type="entry name" value="Sigma70_r4"/>
    <property type="match status" value="1"/>
</dbReference>
<evidence type="ECO:0000259" key="6">
    <source>
        <dbReference type="Pfam" id="PF08281"/>
    </source>
</evidence>
<dbReference type="InterPro" id="IPR013325">
    <property type="entry name" value="RNA_pol_sigma_r2"/>
</dbReference>
<evidence type="ECO:0008006" key="9">
    <source>
        <dbReference type="Google" id="ProtNLM"/>
    </source>
</evidence>
<dbReference type="Pfam" id="PF08281">
    <property type="entry name" value="Sigma70_r4_2"/>
    <property type="match status" value="1"/>
</dbReference>
<dbReference type="AlphaFoldDB" id="K0JZR6"/>
<evidence type="ECO:0000256" key="3">
    <source>
        <dbReference type="ARBA" id="ARBA00023082"/>
    </source>
</evidence>
<name>K0JZR6_SACES</name>
<comment type="similarity">
    <text evidence="1">Belongs to the sigma-70 factor family. ECF subfamily.</text>
</comment>
<dbReference type="InterPro" id="IPR007627">
    <property type="entry name" value="RNA_pol_sigma70_r2"/>
</dbReference>
<dbReference type="HOGENOM" id="CLU_047691_1_4_11"/>
<keyword evidence="2" id="KW-0805">Transcription regulation</keyword>
<dbReference type="RefSeq" id="WP_015100246.1">
    <property type="nucleotide sequence ID" value="NC_019673.1"/>
</dbReference>
<evidence type="ECO:0000259" key="5">
    <source>
        <dbReference type="Pfam" id="PF04542"/>
    </source>
</evidence>
<dbReference type="InterPro" id="IPR013249">
    <property type="entry name" value="RNA_pol_sigma70_r4_t2"/>
</dbReference>
<keyword evidence="3" id="KW-0731">Sigma factor</keyword>
<proteinExistence type="inferred from homology"/>
<dbReference type="OrthoDB" id="3777963at2"/>
<sequence length="162" mass="17858">MDTVRDGAPADRREFADWVRPHLPAMARLAARLAPDAERDDVVQEALLRAWLKRRQYDEGKGTPTAWLLAITADRAGRARARGRPDVLARERQVEPVSDAGLDLRQALDRLTGRQRAAVDCVYFVGLTVAETAAVMRCAEGTVKSTLADARTRLRALLEVAG</sequence>
<evidence type="ECO:0000256" key="1">
    <source>
        <dbReference type="ARBA" id="ARBA00010641"/>
    </source>
</evidence>
<dbReference type="Proteomes" id="UP000006281">
    <property type="component" value="Chromosome"/>
</dbReference>
<dbReference type="InterPro" id="IPR014284">
    <property type="entry name" value="RNA_pol_sigma-70_dom"/>
</dbReference>
<dbReference type="SUPFAM" id="SSF88946">
    <property type="entry name" value="Sigma2 domain of RNA polymerase sigma factors"/>
    <property type="match status" value="1"/>
</dbReference>
<dbReference type="Gene3D" id="1.10.10.10">
    <property type="entry name" value="Winged helix-like DNA-binding domain superfamily/Winged helix DNA-binding domain"/>
    <property type="match status" value="1"/>
</dbReference>
<keyword evidence="8" id="KW-1185">Reference proteome</keyword>
<dbReference type="SUPFAM" id="SSF88659">
    <property type="entry name" value="Sigma3 and sigma4 domains of RNA polymerase sigma factors"/>
    <property type="match status" value="1"/>
</dbReference>
<dbReference type="PANTHER" id="PTHR43133">
    <property type="entry name" value="RNA POLYMERASE ECF-TYPE SIGMA FACTO"/>
    <property type="match status" value="1"/>
</dbReference>
<keyword evidence="4" id="KW-0804">Transcription</keyword>
<evidence type="ECO:0000313" key="7">
    <source>
        <dbReference type="EMBL" id="CCH30134.1"/>
    </source>
</evidence>
<evidence type="ECO:0000256" key="4">
    <source>
        <dbReference type="ARBA" id="ARBA00023163"/>
    </source>
</evidence>
<dbReference type="InterPro" id="IPR013324">
    <property type="entry name" value="RNA_pol_sigma_r3/r4-like"/>
</dbReference>
<dbReference type="InterPro" id="IPR039425">
    <property type="entry name" value="RNA_pol_sigma-70-like"/>
</dbReference>